<proteinExistence type="predicted"/>
<comment type="caution">
    <text evidence="2">The sequence shown here is derived from an EMBL/GenBank/DDBJ whole genome shotgun (WGS) entry which is preliminary data.</text>
</comment>
<dbReference type="InterPro" id="IPR019422">
    <property type="entry name" value="7TM_GPCR_serpentine_rcpt_Srh"/>
</dbReference>
<evidence type="ECO:0008006" key="4">
    <source>
        <dbReference type="Google" id="ProtNLM"/>
    </source>
</evidence>
<name>A0AAV5VSU6_9BILA</name>
<dbReference type="EMBL" id="BTSY01000004">
    <property type="protein sequence ID" value="GMT22639.1"/>
    <property type="molecule type" value="Genomic_DNA"/>
</dbReference>
<evidence type="ECO:0000313" key="2">
    <source>
        <dbReference type="EMBL" id="GMT22639.1"/>
    </source>
</evidence>
<dbReference type="AlphaFoldDB" id="A0AAV5VSU6"/>
<gene>
    <name evidence="2" type="ORF">PFISCL1PPCAC_13936</name>
</gene>
<dbReference type="PANTHER" id="PTHR45830">
    <property type="entry name" value="SERPENTINE RECEPTOR, CLASS I"/>
    <property type="match status" value="1"/>
</dbReference>
<evidence type="ECO:0000313" key="3">
    <source>
        <dbReference type="Proteomes" id="UP001432322"/>
    </source>
</evidence>
<dbReference type="Proteomes" id="UP001432322">
    <property type="component" value="Unassembled WGS sequence"/>
</dbReference>
<organism evidence="2 3">
    <name type="scientific">Pristionchus fissidentatus</name>
    <dbReference type="NCBI Taxonomy" id="1538716"/>
    <lineage>
        <taxon>Eukaryota</taxon>
        <taxon>Metazoa</taxon>
        <taxon>Ecdysozoa</taxon>
        <taxon>Nematoda</taxon>
        <taxon>Chromadorea</taxon>
        <taxon>Rhabditida</taxon>
        <taxon>Rhabditina</taxon>
        <taxon>Diplogasteromorpha</taxon>
        <taxon>Diplogasteroidea</taxon>
        <taxon>Neodiplogasteridae</taxon>
        <taxon>Pristionchus</taxon>
    </lineage>
</organism>
<accession>A0AAV5VSU6</accession>
<keyword evidence="1" id="KW-1133">Transmembrane helix</keyword>
<keyword evidence="1" id="KW-0472">Membrane</keyword>
<feature type="non-terminal residue" evidence="2">
    <location>
        <position position="1"/>
    </location>
</feature>
<keyword evidence="1" id="KW-0812">Transmembrane</keyword>
<feature type="transmembrane region" description="Helical" evidence="1">
    <location>
        <begin position="52"/>
        <end position="73"/>
    </location>
</feature>
<sequence length="91" mass="10655">DDASFNFTIDVRYDRFVNAYMHVVSLLSLLIACLTFYLIYYKTNRNSQRYRILLINLVIWTTIMDVHLGVLFIPLPLFPLIGGYCTEKRSA</sequence>
<dbReference type="Pfam" id="PF10318">
    <property type="entry name" value="7TM_GPCR_Srh"/>
    <property type="match status" value="1"/>
</dbReference>
<dbReference type="PANTHER" id="PTHR45830:SF15">
    <property type="entry name" value="SERPENTINE RECEPTOR, CLASS I"/>
    <property type="match status" value="1"/>
</dbReference>
<reference evidence="2" key="1">
    <citation type="submission" date="2023-10" db="EMBL/GenBank/DDBJ databases">
        <title>Genome assembly of Pristionchus species.</title>
        <authorList>
            <person name="Yoshida K."/>
            <person name="Sommer R.J."/>
        </authorList>
    </citation>
    <scope>NUCLEOTIDE SEQUENCE</scope>
    <source>
        <strain evidence="2">RS5133</strain>
    </source>
</reference>
<evidence type="ECO:0000256" key="1">
    <source>
        <dbReference type="SAM" id="Phobius"/>
    </source>
</evidence>
<keyword evidence="3" id="KW-1185">Reference proteome</keyword>
<feature type="transmembrane region" description="Helical" evidence="1">
    <location>
        <begin position="20"/>
        <end position="40"/>
    </location>
</feature>
<protein>
    <recommendedName>
        <fullName evidence="4">G protein-coupled receptor</fullName>
    </recommendedName>
</protein>